<proteinExistence type="predicted"/>
<feature type="region of interest" description="Disordered" evidence="6">
    <location>
        <begin position="1"/>
        <end position="35"/>
    </location>
</feature>
<feature type="compositionally biased region" description="Pro residues" evidence="6">
    <location>
        <begin position="24"/>
        <end position="35"/>
    </location>
</feature>
<gene>
    <name evidence="8" type="ORF">PTSG_04378</name>
</gene>
<dbReference type="OrthoDB" id="10252354at2759"/>
<dbReference type="GO" id="GO:0004712">
    <property type="term" value="F:protein serine/threonine/tyrosine kinase activity"/>
    <property type="evidence" value="ECO:0007669"/>
    <property type="project" value="UniProtKB-ARBA"/>
</dbReference>
<dbReference type="GeneID" id="16075049"/>
<dbReference type="RefSeq" id="XP_004994466.1">
    <property type="nucleotide sequence ID" value="XM_004994409.1"/>
</dbReference>
<dbReference type="eggNOG" id="KOG0581">
    <property type="taxonomic scope" value="Eukaryota"/>
</dbReference>
<dbReference type="Proteomes" id="UP000007799">
    <property type="component" value="Unassembled WGS sequence"/>
</dbReference>
<protein>
    <submittedName>
        <fullName evidence="8">STE/STE7/MEK1 protein kinase</fullName>
    </submittedName>
</protein>
<dbReference type="EMBL" id="GL832964">
    <property type="protein sequence ID" value="EGD72643.1"/>
    <property type="molecule type" value="Genomic_DNA"/>
</dbReference>
<dbReference type="AlphaFoldDB" id="F2U8D5"/>
<dbReference type="OMA" id="MERSEVH"/>
<evidence type="ECO:0000256" key="4">
    <source>
        <dbReference type="ARBA" id="ARBA00022777"/>
    </source>
</evidence>
<evidence type="ECO:0000256" key="1">
    <source>
        <dbReference type="ARBA" id="ARBA00022527"/>
    </source>
</evidence>
<dbReference type="SUPFAM" id="SSF56112">
    <property type="entry name" value="Protein kinase-like (PK-like)"/>
    <property type="match status" value="1"/>
</dbReference>
<dbReference type="STRING" id="946362.F2U8D5"/>
<dbReference type="GO" id="GO:0004674">
    <property type="term" value="F:protein serine/threonine kinase activity"/>
    <property type="evidence" value="ECO:0007669"/>
    <property type="project" value="UniProtKB-KW"/>
</dbReference>
<dbReference type="InterPro" id="IPR011009">
    <property type="entry name" value="Kinase-like_dom_sf"/>
</dbReference>
<evidence type="ECO:0000313" key="9">
    <source>
        <dbReference type="Proteomes" id="UP000007799"/>
    </source>
</evidence>
<evidence type="ECO:0000256" key="5">
    <source>
        <dbReference type="ARBA" id="ARBA00022840"/>
    </source>
</evidence>
<dbReference type="Gene3D" id="3.30.200.20">
    <property type="entry name" value="Phosphorylase Kinase, domain 1"/>
    <property type="match status" value="1"/>
</dbReference>
<dbReference type="KEGG" id="sre:PTSG_04378"/>
<dbReference type="PROSITE" id="PS50011">
    <property type="entry name" value="PROTEIN_KINASE_DOM"/>
    <property type="match status" value="1"/>
</dbReference>
<dbReference type="Pfam" id="PF00069">
    <property type="entry name" value="Pkinase"/>
    <property type="match status" value="1"/>
</dbReference>
<dbReference type="PRINTS" id="PR00109">
    <property type="entry name" value="TYRKINASE"/>
</dbReference>
<dbReference type="InterPro" id="IPR001245">
    <property type="entry name" value="Ser-Thr/Tyr_kinase_cat_dom"/>
</dbReference>
<keyword evidence="2" id="KW-0808">Transferase</keyword>
<dbReference type="InParanoid" id="F2U8D5"/>
<dbReference type="GO" id="GO:0000165">
    <property type="term" value="P:MAPK cascade"/>
    <property type="evidence" value="ECO:0007669"/>
    <property type="project" value="UniProtKB-ARBA"/>
</dbReference>
<dbReference type="PROSITE" id="PS00108">
    <property type="entry name" value="PROTEIN_KINASE_ST"/>
    <property type="match status" value="1"/>
</dbReference>
<keyword evidence="4 8" id="KW-0418">Kinase</keyword>
<keyword evidence="1" id="KW-0723">Serine/threonine-protein kinase</keyword>
<evidence type="ECO:0000256" key="3">
    <source>
        <dbReference type="ARBA" id="ARBA00022741"/>
    </source>
</evidence>
<dbReference type="InterPro" id="IPR008271">
    <property type="entry name" value="Ser/Thr_kinase_AS"/>
</dbReference>
<evidence type="ECO:0000259" key="7">
    <source>
        <dbReference type="PROSITE" id="PS50011"/>
    </source>
</evidence>
<evidence type="ECO:0000256" key="6">
    <source>
        <dbReference type="SAM" id="MobiDB-lite"/>
    </source>
</evidence>
<dbReference type="GO" id="GO:0005524">
    <property type="term" value="F:ATP binding"/>
    <property type="evidence" value="ECO:0007669"/>
    <property type="project" value="UniProtKB-KW"/>
</dbReference>
<evidence type="ECO:0000313" key="8">
    <source>
        <dbReference type="EMBL" id="EGD72643.1"/>
    </source>
</evidence>
<dbReference type="InterPro" id="IPR050915">
    <property type="entry name" value="MAP_kinase_kinase"/>
</dbReference>
<dbReference type="PANTHER" id="PTHR47448:SF1">
    <property type="entry name" value="SERINE_THREONINE-PROTEIN KINASE STE7 HOMOLOG"/>
    <property type="match status" value="1"/>
</dbReference>
<sequence length="395" mass="45027">MTSLAERRAAKKGLGKGKFQLPSLSPPSPVCATPPPLRSLKASLRGYKGPDRRSMQDFIFNKERFLNACDLNIKAFETLETLAEGEGRGVHKVRHTHTDLILVQKIVHYDHTEETHRVLQRELDLLHDCHAPEVVNFYGSFMERSEVHIIMEYMNGGCLDDVLNRIGRIDEHPLVHICHKVLRGLLYLEQEKIIHRDLKPANILVNTEGDVKLCDFGVSRRLITTRANTFVGTMRYMSPERLHGEEYTVKSDIWSLGISLLEMATGVYPYLPDVDPKNLPMMPKKDPDTKSPTKRSDLAVFDVISSVVKGPLPRLPAKIFSAPFERFVADCLHKKAKDRMSLELLKGHEWITTLGAFSFNMSDWVKSTLPTKRLQELEEDTQDEFEEEPAVRVMT</sequence>
<dbReference type="Gene3D" id="1.10.510.10">
    <property type="entry name" value="Transferase(Phosphotransferase) domain 1"/>
    <property type="match status" value="1"/>
</dbReference>
<keyword evidence="3" id="KW-0547">Nucleotide-binding</keyword>
<reference evidence="8" key="1">
    <citation type="submission" date="2009-08" db="EMBL/GenBank/DDBJ databases">
        <title>Annotation of Salpingoeca rosetta.</title>
        <authorList>
            <consortium name="The Broad Institute Genome Sequencing Platform"/>
            <person name="Russ C."/>
            <person name="Cuomo C."/>
            <person name="Burger G."/>
            <person name="Gray M.W."/>
            <person name="Holland P.W.H."/>
            <person name="King N."/>
            <person name="Lang F.B.F."/>
            <person name="Roger A.J."/>
            <person name="Ruiz-Trillo I."/>
            <person name="Young S.K."/>
            <person name="Zeng Q."/>
            <person name="Gargeya S."/>
            <person name="Alvarado L."/>
            <person name="Berlin A."/>
            <person name="Chapman S.B."/>
            <person name="Chen Z."/>
            <person name="Freedman E."/>
            <person name="Gellesch M."/>
            <person name="Goldberg J."/>
            <person name="Griggs A."/>
            <person name="Gujja S."/>
            <person name="Heilman E."/>
            <person name="Heiman D."/>
            <person name="Howarth C."/>
            <person name="Mehta T."/>
            <person name="Neiman D."/>
            <person name="Pearson M."/>
            <person name="Roberts A."/>
            <person name="Saif S."/>
            <person name="Shea T."/>
            <person name="Shenoy N."/>
            <person name="Sisk P."/>
            <person name="Stolte C."/>
            <person name="Sykes S."/>
            <person name="White J."/>
            <person name="Yandava C."/>
            <person name="Haas B."/>
            <person name="Nusbaum C."/>
            <person name="Birren B."/>
        </authorList>
    </citation>
    <scope>NUCLEOTIDE SEQUENCE [LARGE SCALE GENOMIC DNA]</scope>
    <source>
        <strain evidence="8">ATCC 50818</strain>
    </source>
</reference>
<organism evidence="9">
    <name type="scientific">Salpingoeca rosetta (strain ATCC 50818 / BSB-021)</name>
    <dbReference type="NCBI Taxonomy" id="946362"/>
    <lineage>
        <taxon>Eukaryota</taxon>
        <taxon>Choanoflagellata</taxon>
        <taxon>Craspedida</taxon>
        <taxon>Salpingoecidae</taxon>
        <taxon>Salpingoeca</taxon>
    </lineage>
</organism>
<dbReference type="SMART" id="SM00220">
    <property type="entry name" value="S_TKc"/>
    <property type="match status" value="1"/>
</dbReference>
<evidence type="ECO:0000256" key="2">
    <source>
        <dbReference type="ARBA" id="ARBA00022679"/>
    </source>
</evidence>
<dbReference type="PANTHER" id="PTHR47448">
    <property type="entry name" value="DUAL SPECIFICITY MITOGEN-ACTIVATED PROTEIN KINASE KINASE DSOR1-LIKE PROTEIN"/>
    <property type="match status" value="1"/>
</dbReference>
<dbReference type="InterPro" id="IPR000719">
    <property type="entry name" value="Prot_kinase_dom"/>
</dbReference>
<accession>F2U8D5</accession>
<name>F2U8D5_SALR5</name>
<feature type="domain" description="Protein kinase" evidence="7">
    <location>
        <begin position="76"/>
        <end position="351"/>
    </location>
</feature>
<keyword evidence="5" id="KW-0067">ATP-binding</keyword>
<keyword evidence="9" id="KW-1185">Reference proteome</keyword>